<dbReference type="GO" id="GO:0055085">
    <property type="term" value="P:transmembrane transport"/>
    <property type="evidence" value="ECO:0007669"/>
    <property type="project" value="InterPro"/>
</dbReference>
<evidence type="ECO:0000313" key="9">
    <source>
        <dbReference type="EMBL" id="SMF24904.1"/>
    </source>
</evidence>
<accession>A0A1Y6BWM1</accession>
<gene>
    <name evidence="9" type="ORF">SAMN05428998_108108</name>
</gene>
<feature type="transmembrane region" description="Helical" evidence="8">
    <location>
        <begin position="237"/>
        <end position="256"/>
    </location>
</feature>
<feature type="transmembrane region" description="Helical" evidence="8">
    <location>
        <begin position="209"/>
        <end position="231"/>
    </location>
</feature>
<feature type="transmembrane region" description="Helical" evidence="8">
    <location>
        <begin position="63"/>
        <end position="85"/>
    </location>
</feature>
<evidence type="ECO:0000256" key="6">
    <source>
        <dbReference type="ARBA" id="ARBA00022989"/>
    </source>
</evidence>
<proteinExistence type="inferred from homology"/>
<organism evidence="9 10">
    <name type="scientific">Tistlia consotensis USBA 355</name>
    <dbReference type="NCBI Taxonomy" id="560819"/>
    <lineage>
        <taxon>Bacteria</taxon>
        <taxon>Pseudomonadati</taxon>
        <taxon>Pseudomonadota</taxon>
        <taxon>Alphaproteobacteria</taxon>
        <taxon>Rhodospirillales</taxon>
        <taxon>Rhodovibrionaceae</taxon>
        <taxon>Tistlia</taxon>
    </lineage>
</organism>
<evidence type="ECO:0008006" key="11">
    <source>
        <dbReference type="Google" id="ProtNLM"/>
    </source>
</evidence>
<keyword evidence="4" id="KW-1003">Cell membrane</keyword>
<dbReference type="Gene3D" id="1.20.1530.20">
    <property type="match status" value="1"/>
</dbReference>
<feature type="transmembrane region" description="Helical" evidence="8">
    <location>
        <begin position="180"/>
        <end position="197"/>
    </location>
</feature>
<comment type="similarity">
    <text evidence="2">Belongs to the auxin efflux carrier (TC 2.A.69) family.</text>
</comment>
<feature type="transmembrane region" description="Helical" evidence="8">
    <location>
        <begin position="31"/>
        <end position="51"/>
    </location>
</feature>
<feature type="transmembrane region" description="Helical" evidence="8">
    <location>
        <begin position="149"/>
        <end position="168"/>
    </location>
</feature>
<dbReference type="InterPro" id="IPR004776">
    <property type="entry name" value="Mem_transp_PIN-like"/>
</dbReference>
<evidence type="ECO:0000256" key="1">
    <source>
        <dbReference type="ARBA" id="ARBA00004651"/>
    </source>
</evidence>
<dbReference type="Pfam" id="PF03547">
    <property type="entry name" value="Mem_trans"/>
    <property type="match status" value="2"/>
</dbReference>
<dbReference type="GO" id="GO:0005886">
    <property type="term" value="C:plasma membrane"/>
    <property type="evidence" value="ECO:0007669"/>
    <property type="project" value="UniProtKB-SubCell"/>
</dbReference>
<evidence type="ECO:0000313" key="10">
    <source>
        <dbReference type="Proteomes" id="UP000192917"/>
    </source>
</evidence>
<name>A0A1Y6BWM1_9PROT</name>
<keyword evidence="6 8" id="KW-1133">Transmembrane helix</keyword>
<keyword evidence="10" id="KW-1185">Reference proteome</keyword>
<dbReference type="PANTHER" id="PTHR36838:SF1">
    <property type="entry name" value="SLR1864 PROTEIN"/>
    <property type="match status" value="1"/>
</dbReference>
<comment type="subcellular location">
    <subcellularLocation>
        <location evidence="1">Cell membrane</location>
        <topology evidence="1">Multi-pass membrane protein</topology>
    </subcellularLocation>
</comment>
<protein>
    <recommendedName>
        <fullName evidence="11">Transporter</fullName>
    </recommendedName>
</protein>
<evidence type="ECO:0000256" key="3">
    <source>
        <dbReference type="ARBA" id="ARBA00022448"/>
    </source>
</evidence>
<dbReference type="RefSeq" id="WP_085122996.1">
    <property type="nucleotide sequence ID" value="NZ_FWZX01000008.1"/>
</dbReference>
<dbReference type="Proteomes" id="UP000192917">
    <property type="component" value="Unassembled WGS sequence"/>
</dbReference>
<dbReference type="EMBL" id="FWZX01000008">
    <property type="protein sequence ID" value="SMF24904.1"/>
    <property type="molecule type" value="Genomic_DNA"/>
</dbReference>
<feature type="transmembrane region" description="Helical" evidence="8">
    <location>
        <begin position="268"/>
        <end position="290"/>
    </location>
</feature>
<evidence type="ECO:0000256" key="2">
    <source>
        <dbReference type="ARBA" id="ARBA00010145"/>
    </source>
</evidence>
<sequence>MLLQLISIVVPVFGAIAVGFAWARLERPFDVATVTNLVMYVGTPCLLISTLDQVRPSAQAFGAMALATLLCYLAMAVLALAVLKLTGLDRRSFLPAMLFPNTGNMGLSLSLFTFGDAGLALAIVTFAMTATGHFTVGAAISRGSLEPKGLLRMPLIYALLVGLAMVFLDLTLPLPLGRGLKLLGGLTIPLMLIALGVSLSRLRPRRLPVAFGLALVRIVGGCAIALAVSALLGLPPLARGALVMQYSMPVAVYAYLFAMRFDRNPDEVAGLVVASTALSLVTVPLTIWLFL</sequence>
<evidence type="ECO:0000256" key="8">
    <source>
        <dbReference type="SAM" id="Phobius"/>
    </source>
</evidence>
<evidence type="ECO:0000256" key="5">
    <source>
        <dbReference type="ARBA" id="ARBA00022692"/>
    </source>
</evidence>
<dbReference type="STRING" id="560819.SAMN05428998_108108"/>
<dbReference type="AlphaFoldDB" id="A0A1Y6BWM1"/>
<keyword evidence="3" id="KW-0813">Transport</keyword>
<reference evidence="9 10" key="1">
    <citation type="submission" date="2017-04" db="EMBL/GenBank/DDBJ databases">
        <authorList>
            <person name="Afonso C.L."/>
            <person name="Miller P.J."/>
            <person name="Scott M.A."/>
            <person name="Spackman E."/>
            <person name="Goraichik I."/>
            <person name="Dimitrov K.M."/>
            <person name="Suarez D.L."/>
            <person name="Swayne D.E."/>
        </authorList>
    </citation>
    <scope>NUCLEOTIDE SEQUENCE [LARGE SCALE GENOMIC DNA]</scope>
    <source>
        <strain evidence="9 10">USBA 355</strain>
    </source>
</reference>
<keyword evidence="7 8" id="KW-0472">Membrane</keyword>
<evidence type="ECO:0000256" key="4">
    <source>
        <dbReference type="ARBA" id="ARBA00022475"/>
    </source>
</evidence>
<evidence type="ECO:0000256" key="7">
    <source>
        <dbReference type="ARBA" id="ARBA00023136"/>
    </source>
</evidence>
<keyword evidence="5 8" id="KW-0812">Transmembrane</keyword>
<dbReference type="InterPro" id="IPR038770">
    <property type="entry name" value="Na+/solute_symporter_sf"/>
</dbReference>
<dbReference type="PANTHER" id="PTHR36838">
    <property type="entry name" value="AUXIN EFFLUX CARRIER FAMILY PROTEIN"/>
    <property type="match status" value="1"/>
</dbReference>